<keyword evidence="5" id="KW-1185">Reference proteome</keyword>
<dbReference type="AlphaFoldDB" id="T1JVH8"/>
<dbReference type="Proteomes" id="UP000015104">
    <property type="component" value="Unassembled WGS sequence"/>
</dbReference>
<feature type="compositionally biased region" description="Low complexity" evidence="2">
    <location>
        <begin position="23"/>
        <end position="32"/>
    </location>
</feature>
<dbReference type="GO" id="GO:0005615">
    <property type="term" value="C:extracellular space"/>
    <property type="evidence" value="ECO:0007669"/>
    <property type="project" value="TreeGrafter"/>
</dbReference>
<feature type="domain" description="Menorin-like" evidence="3">
    <location>
        <begin position="56"/>
        <end position="292"/>
    </location>
</feature>
<feature type="region of interest" description="Disordered" evidence="2">
    <location>
        <begin position="17"/>
        <end position="39"/>
    </location>
</feature>
<dbReference type="HOGENOM" id="CLU_033162_1_1_1"/>
<dbReference type="InterPro" id="IPR019356">
    <property type="entry name" value="Menorin_dom"/>
</dbReference>
<sequence length="303" mass="33938">MIGFQCPATVQPVFGRTPLFPASPQQPSSPSSGYQARQASLSPPNLLDYFPGLAGDGLRLNWAHAANSRSLLNQALMGDELMIEADVTLAETTRYPIPIMSHQPSHMSDITLEDWLIDVVRSETGKGVKLDFKSTRVVEPAFRVLARHAEFIKGPLVLNADILPGYKSSVSPVDPWTFLMLCRTRFPKSIISIGWTTESDDMSMKTGYTREMVDQMASLVKEYSLIQPVTFPINATMLKPSLGELQRLLFQVPNSSLTLWAHPGDPVSLEDLLIYRKNFSPNQIFYDLPEPLLSMIRSHVYRR</sequence>
<dbReference type="eggNOG" id="KOG3748">
    <property type="taxonomic scope" value="Eukaryota"/>
</dbReference>
<dbReference type="STRING" id="32264.T1JVH8"/>
<evidence type="ECO:0000259" key="3">
    <source>
        <dbReference type="Pfam" id="PF10223"/>
    </source>
</evidence>
<dbReference type="EnsemblMetazoa" id="tetur02g04660.1">
    <property type="protein sequence ID" value="tetur02g04660.1"/>
    <property type="gene ID" value="tetur02g04660"/>
</dbReference>
<reference evidence="5" key="1">
    <citation type="submission" date="2011-08" db="EMBL/GenBank/DDBJ databases">
        <authorList>
            <person name="Rombauts S."/>
        </authorList>
    </citation>
    <scope>NUCLEOTIDE SEQUENCE</scope>
    <source>
        <strain evidence="5">London</strain>
    </source>
</reference>
<proteinExistence type="inferred from homology"/>
<protein>
    <recommendedName>
        <fullName evidence="3">Menorin-like domain-containing protein</fullName>
    </recommendedName>
</protein>
<dbReference type="PANTHER" id="PTHR21184:SF6">
    <property type="entry name" value="CONSERVED PLASMA MEMBRANE PROTEIN"/>
    <property type="match status" value="1"/>
</dbReference>
<dbReference type="OrthoDB" id="413402at2759"/>
<evidence type="ECO:0000256" key="2">
    <source>
        <dbReference type="SAM" id="MobiDB-lite"/>
    </source>
</evidence>
<evidence type="ECO:0000313" key="4">
    <source>
        <dbReference type="EnsemblMetazoa" id="tetur02g04660.1"/>
    </source>
</evidence>
<dbReference type="PANTHER" id="PTHR21184">
    <property type="entry name" value="MENORIN (DENDRITIC BRANCHING PROTEIN)"/>
    <property type="match status" value="1"/>
</dbReference>
<gene>
    <name evidence="4" type="primary">107371571</name>
</gene>
<evidence type="ECO:0000313" key="5">
    <source>
        <dbReference type="Proteomes" id="UP000015104"/>
    </source>
</evidence>
<accession>T1JVH8</accession>
<name>T1JVH8_TETUR</name>
<dbReference type="EMBL" id="CAEY01000795">
    <property type="status" value="NOT_ANNOTATED_CDS"/>
    <property type="molecule type" value="Genomic_DNA"/>
</dbReference>
<dbReference type="KEGG" id="tut:107371571"/>
<organism evidence="4 5">
    <name type="scientific">Tetranychus urticae</name>
    <name type="common">Two-spotted spider mite</name>
    <dbReference type="NCBI Taxonomy" id="32264"/>
    <lineage>
        <taxon>Eukaryota</taxon>
        <taxon>Metazoa</taxon>
        <taxon>Ecdysozoa</taxon>
        <taxon>Arthropoda</taxon>
        <taxon>Chelicerata</taxon>
        <taxon>Arachnida</taxon>
        <taxon>Acari</taxon>
        <taxon>Acariformes</taxon>
        <taxon>Trombidiformes</taxon>
        <taxon>Prostigmata</taxon>
        <taxon>Eleutherengona</taxon>
        <taxon>Raphignathae</taxon>
        <taxon>Tetranychoidea</taxon>
        <taxon>Tetranychidae</taxon>
        <taxon>Tetranychus</taxon>
    </lineage>
</organism>
<evidence type="ECO:0000256" key="1">
    <source>
        <dbReference type="ARBA" id="ARBA00044953"/>
    </source>
</evidence>
<reference evidence="4" key="2">
    <citation type="submission" date="2015-06" db="UniProtKB">
        <authorList>
            <consortium name="EnsemblMetazoa"/>
        </authorList>
    </citation>
    <scope>IDENTIFICATION</scope>
</reference>
<comment type="similarity">
    <text evidence="1">Belongs to the menorin family.</text>
</comment>
<dbReference type="Pfam" id="PF10223">
    <property type="entry name" value="Menorin_N"/>
    <property type="match status" value="1"/>
</dbReference>